<dbReference type="NCBIfam" id="TIGR03284">
    <property type="entry name" value="thym_sym"/>
    <property type="match status" value="2"/>
</dbReference>
<evidence type="ECO:0000256" key="8">
    <source>
        <dbReference type="PROSITE-ProRule" id="PRU10016"/>
    </source>
</evidence>
<dbReference type="AlphaFoldDB" id="A0A0L0S797"/>
<comment type="pathway">
    <text evidence="1">Pyrimidine metabolism; dTTP biosynthesis.</text>
</comment>
<dbReference type="eggNOG" id="KOG0673">
    <property type="taxonomic scope" value="Eukaryota"/>
</dbReference>
<dbReference type="HAMAP" id="MF_00008">
    <property type="entry name" value="Thymidy_synth_bact"/>
    <property type="match status" value="1"/>
</dbReference>
<reference evidence="11 12" key="1">
    <citation type="submission" date="2009-11" db="EMBL/GenBank/DDBJ databases">
        <title>Annotation of Allomyces macrogynus ATCC 38327.</title>
        <authorList>
            <consortium name="The Broad Institute Genome Sequencing Platform"/>
            <person name="Russ C."/>
            <person name="Cuomo C."/>
            <person name="Burger G."/>
            <person name="Gray M.W."/>
            <person name="Holland P.W.H."/>
            <person name="King N."/>
            <person name="Lang F.B.F."/>
            <person name="Roger A.J."/>
            <person name="Ruiz-Trillo I."/>
            <person name="Young S.K."/>
            <person name="Zeng Q."/>
            <person name="Gargeya S."/>
            <person name="Fitzgerald M."/>
            <person name="Haas B."/>
            <person name="Abouelleil A."/>
            <person name="Alvarado L."/>
            <person name="Arachchi H.M."/>
            <person name="Berlin A."/>
            <person name="Chapman S.B."/>
            <person name="Gearin G."/>
            <person name="Goldberg J."/>
            <person name="Griggs A."/>
            <person name="Gujja S."/>
            <person name="Hansen M."/>
            <person name="Heiman D."/>
            <person name="Howarth C."/>
            <person name="Larimer J."/>
            <person name="Lui A."/>
            <person name="MacDonald P.J.P."/>
            <person name="McCowen C."/>
            <person name="Montmayeur A."/>
            <person name="Murphy C."/>
            <person name="Neiman D."/>
            <person name="Pearson M."/>
            <person name="Priest M."/>
            <person name="Roberts A."/>
            <person name="Saif S."/>
            <person name="Shea T."/>
            <person name="Sisk P."/>
            <person name="Stolte C."/>
            <person name="Sykes S."/>
            <person name="Wortman J."/>
            <person name="Nusbaum C."/>
            <person name="Birren B."/>
        </authorList>
    </citation>
    <scope>NUCLEOTIDE SEQUENCE [LARGE SCALE GENOMIC DNA]</scope>
    <source>
        <strain evidence="11 12">ATCC 38327</strain>
    </source>
</reference>
<dbReference type="Proteomes" id="UP000054350">
    <property type="component" value="Unassembled WGS sequence"/>
</dbReference>
<keyword evidence="6" id="KW-0545">Nucleotide biosynthesis</keyword>
<dbReference type="CDD" id="cd00351">
    <property type="entry name" value="TS_Pyrimidine_HMase"/>
    <property type="match status" value="1"/>
</dbReference>
<dbReference type="GO" id="GO:0006235">
    <property type="term" value="P:dTTP biosynthetic process"/>
    <property type="evidence" value="ECO:0007669"/>
    <property type="project" value="UniProtKB-UniPathway"/>
</dbReference>
<name>A0A0L0S797_ALLM3</name>
<dbReference type="InterPro" id="IPR020940">
    <property type="entry name" value="Thymidylate_synthase_AS"/>
</dbReference>
<dbReference type="PRINTS" id="PR00108">
    <property type="entry name" value="THYMDSNTHASE"/>
</dbReference>
<reference evidence="12" key="2">
    <citation type="submission" date="2009-11" db="EMBL/GenBank/DDBJ databases">
        <title>The Genome Sequence of Allomyces macrogynus strain ATCC 38327.</title>
        <authorList>
            <consortium name="The Broad Institute Genome Sequencing Platform"/>
            <person name="Russ C."/>
            <person name="Cuomo C."/>
            <person name="Shea T."/>
            <person name="Young S.K."/>
            <person name="Zeng Q."/>
            <person name="Koehrsen M."/>
            <person name="Haas B."/>
            <person name="Borodovsky M."/>
            <person name="Guigo R."/>
            <person name="Alvarado L."/>
            <person name="Berlin A."/>
            <person name="Borenstein D."/>
            <person name="Chen Z."/>
            <person name="Engels R."/>
            <person name="Freedman E."/>
            <person name="Gellesch M."/>
            <person name="Goldberg J."/>
            <person name="Griggs A."/>
            <person name="Gujja S."/>
            <person name="Heiman D."/>
            <person name="Hepburn T."/>
            <person name="Howarth C."/>
            <person name="Jen D."/>
            <person name="Larson L."/>
            <person name="Lewis B."/>
            <person name="Mehta T."/>
            <person name="Park D."/>
            <person name="Pearson M."/>
            <person name="Roberts A."/>
            <person name="Saif S."/>
            <person name="Shenoy N."/>
            <person name="Sisk P."/>
            <person name="Stolte C."/>
            <person name="Sykes S."/>
            <person name="Walk T."/>
            <person name="White J."/>
            <person name="Yandava C."/>
            <person name="Burger G."/>
            <person name="Gray M.W."/>
            <person name="Holland P.W.H."/>
            <person name="King N."/>
            <person name="Lang F.B.F."/>
            <person name="Roger A.J."/>
            <person name="Ruiz-Trillo I."/>
            <person name="Lander E."/>
            <person name="Nusbaum C."/>
        </authorList>
    </citation>
    <scope>NUCLEOTIDE SEQUENCE [LARGE SCALE GENOMIC DNA]</scope>
    <source>
        <strain evidence="12">ATCC 38327</strain>
    </source>
</reference>
<feature type="active site" evidence="8">
    <location>
        <position position="218"/>
    </location>
</feature>
<dbReference type="InterPro" id="IPR023451">
    <property type="entry name" value="Thymidate_synth/dCMP_Mease_dom"/>
</dbReference>
<dbReference type="GO" id="GO:0032259">
    <property type="term" value="P:methylation"/>
    <property type="evidence" value="ECO:0007669"/>
    <property type="project" value="UniProtKB-KW"/>
</dbReference>
<dbReference type="OrthoDB" id="766at2759"/>
<dbReference type="Pfam" id="PF00303">
    <property type="entry name" value="Thymidylat_synt"/>
    <property type="match status" value="1"/>
</dbReference>
<feature type="domain" description="Thymidylate synthase/dCMP hydroxymethylase" evidence="10">
    <location>
        <begin position="52"/>
        <end position="357"/>
    </location>
</feature>
<dbReference type="UniPathway" id="UPA00575"/>
<dbReference type="InterPro" id="IPR000398">
    <property type="entry name" value="Thymidylate_synthase"/>
</dbReference>
<feature type="compositionally biased region" description="Low complexity" evidence="9">
    <location>
        <begin position="13"/>
        <end position="37"/>
    </location>
</feature>
<comment type="catalytic activity">
    <reaction evidence="7">
        <text>dUMP + (6R)-5,10-methylene-5,6,7,8-tetrahydrofolate = 7,8-dihydrofolate + dTMP</text>
        <dbReference type="Rhea" id="RHEA:12104"/>
        <dbReference type="ChEBI" id="CHEBI:15636"/>
        <dbReference type="ChEBI" id="CHEBI:57451"/>
        <dbReference type="ChEBI" id="CHEBI:63528"/>
        <dbReference type="ChEBI" id="CHEBI:246422"/>
        <dbReference type="EC" id="2.1.1.45"/>
    </reaction>
</comment>
<dbReference type="InterPro" id="IPR036926">
    <property type="entry name" value="Thymidate_synth/dCMP_Mease_sf"/>
</dbReference>
<dbReference type="FunFam" id="3.30.572.10:FF:000013">
    <property type="entry name" value="Thymidylate synthase"/>
    <property type="match status" value="1"/>
</dbReference>
<dbReference type="GO" id="GO:0004799">
    <property type="term" value="F:thymidylate synthase activity"/>
    <property type="evidence" value="ECO:0007669"/>
    <property type="project" value="UniProtKB-EC"/>
</dbReference>
<feature type="compositionally biased region" description="Polar residues" evidence="9">
    <location>
        <begin position="1"/>
        <end position="10"/>
    </location>
</feature>
<dbReference type="EMBL" id="GG745332">
    <property type="protein sequence ID" value="KNE58204.1"/>
    <property type="molecule type" value="Genomic_DNA"/>
</dbReference>
<dbReference type="SUPFAM" id="SSF55831">
    <property type="entry name" value="Thymidylate synthase/dCMP hydroxymethylase"/>
    <property type="match status" value="1"/>
</dbReference>
<organism evidence="11 12">
    <name type="scientific">Allomyces macrogynus (strain ATCC 38327)</name>
    <name type="common">Allomyces javanicus var. macrogynus</name>
    <dbReference type="NCBI Taxonomy" id="578462"/>
    <lineage>
        <taxon>Eukaryota</taxon>
        <taxon>Fungi</taxon>
        <taxon>Fungi incertae sedis</taxon>
        <taxon>Blastocladiomycota</taxon>
        <taxon>Blastocladiomycetes</taxon>
        <taxon>Blastocladiales</taxon>
        <taxon>Blastocladiaceae</taxon>
        <taxon>Allomyces</taxon>
    </lineage>
</organism>
<dbReference type="OMA" id="AYGRFWR"/>
<dbReference type="GO" id="GO:0005739">
    <property type="term" value="C:mitochondrion"/>
    <property type="evidence" value="ECO:0007669"/>
    <property type="project" value="TreeGrafter"/>
</dbReference>
<dbReference type="VEuPathDB" id="FungiDB:AMAG_05016"/>
<gene>
    <name evidence="11" type="ORF">AMAG_05016</name>
</gene>
<dbReference type="Gene3D" id="3.30.572.10">
    <property type="entry name" value="Thymidylate synthase/dCMP hydroxymethylase domain"/>
    <property type="match status" value="1"/>
</dbReference>
<dbReference type="PROSITE" id="PS00091">
    <property type="entry name" value="THYMIDYLATE_SYNTHASE"/>
    <property type="match status" value="1"/>
</dbReference>
<evidence type="ECO:0000256" key="4">
    <source>
        <dbReference type="ARBA" id="ARBA00022603"/>
    </source>
</evidence>
<evidence type="ECO:0000313" key="12">
    <source>
        <dbReference type="Proteomes" id="UP000054350"/>
    </source>
</evidence>
<keyword evidence="4" id="KW-0489">Methyltransferase</keyword>
<feature type="region of interest" description="Disordered" evidence="9">
    <location>
        <begin position="1"/>
        <end position="51"/>
    </location>
</feature>
<keyword evidence="5" id="KW-0808">Transferase</keyword>
<dbReference type="EC" id="2.1.1.45" evidence="3"/>
<dbReference type="GO" id="GO:0005829">
    <property type="term" value="C:cytosol"/>
    <property type="evidence" value="ECO:0007669"/>
    <property type="project" value="TreeGrafter"/>
</dbReference>
<evidence type="ECO:0000256" key="3">
    <source>
        <dbReference type="ARBA" id="ARBA00011947"/>
    </source>
</evidence>
<evidence type="ECO:0000313" key="11">
    <source>
        <dbReference type="EMBL" id="KNE58204.1"/>
    </source>
</evidence>
<evidence type="ECO:0000256" key="1">
    <source>
        <dbReference type="ARBA" id="ARBA00004992"/>
    </source>
</evidence>
<dbReference type="InterPro" id="IPR045097">
    <property type="entry name" value="Thymidate_synth/dCMP_Mease"/>
</dbReference>
<accession>A0A0L0S797</accession>
<dbReference type="STRING" id="578462.A0A0L0S797"/>
<evidence type="ECO:0000256" key="7">
    <source>
        <dbReference type="ARBA" id="ARBA00047344"/>
    </source>
</evidence>
<sequence length="357" mass="39079">MTPPTNSSRNGVAAAARANEPCAASTTSPSSASASAPTPAPAATPEPRHEEEQYLDLIRTILATGEERPDRTGTGTVSLFAPPQLRFSLRNNTFPLLTTKRVFWRGVAEELLWFLRGDTSATRLAAKNVHIWDANGSRAFLDSVGLHHRPEGDLGPVYGFQWRHFGADYKGCDADYTGQGVDQLADVVQQLKSNKPSRRILMSAWNPAALKDMALPPCHLLAQFYVSTPARKRVNGAVPAGLSDEPKEELCCLLYQRSADVGLGVPFNIASYALLTRLLAHATGLEAGEFIHVMGDAHVYRDHEQALAVQCKREPRPFPTLLIKREPGTVAIDEFTMDDLELVGYKPHPKIDMVMSV</sequence>
<proteinExistence type="inferred from homology"/>
<evidence type="ECO:0000256" key="2">
    <source>
        <dbReference type="ARBA" id="ARBA00009972"/>
    </source>
</evidence>
<keyword evidence="12" id="KW-1185">Reference proteome</keyword>
<dbReference type="PANTHER" id="PTHR11548:SF2">
    <property type="entry name" value="THYMIDYLATE SYNTHASE"/>
    <property type="match status" value="1"/>
</dbReference>
<evidence type="ECO:0000256" key="9">
    <source>
        <dbReference type="SAM" id="MobiDB-lite"/>
    </source>
</evidence>
<dbReference type="GO" id="GO:0006231">
    <property type="term" value="P:dTMP biosynthetic process"/>
    <property type="evidence" value="ECO:0007669"/>
    <property type="project" value="InterPro"/>
</dbReference>
<protein>
    <recommendedName>
        <fullName evidence="3">thymidylate synthase</fullName>
        <ecNumber evidence="3">2.1.1.45</ecNumber>
    </recommendedName>
</protein>
<comment type="similarity">
    <text evidence="2">Belongs to the thymidylate synthase family.</text>
</comment>
<evidence type="ECO:0000259" key="10">
    <source>
        <dbReference type="Pfam" id="PF00303"/>
    </source>
</evidence>
<dbReference type="PANTHER" id="PTHR11548">
    <property type="entry name" value="THYMIDYLATE SYNTHASE 1"/>
    <property type="match status" value="1"/>
</dbReference>
<evidence type="ECO:0000256" key="6">
    <source>
        <dbReference type="ARBA" id="ARBA00022727"/>
    </source>
</evidence>
<evidence type="ECO:0000256" key="5">
    <source>
        <dbReference type="ARBA" id="ARBA00022679"/>
    </source>
</evidence>